<dbReference type="SUPFAM" id="SSF53067">
    <property type="entry name" value="Actin-like ATPase domain"/>
    <property type="match status" value="1"/>
</dbReference>
<dbReference type="CDD" id="cd24076">
    <property type="entry name" value="ASKHA_ATPase_ROK_BsXylR-like"/>
    <property type="match status" value="1"/>
</dbReference>
<proteinExistence type="inferred from homology"/>
<name>A0A6N9Q2K3_9BACL</name>
<dbReference type="Pfam" id="PF00480">
    <property type="entry name" value="ROK"/>
    <property type="match status" value="1"/>
</dbReference>
<sequence>MKITGDQNLIKKMNKTIVLDEVVNHKMISRAEISEKTGLNKGTVSTLVNELLENHLVYEAGPGKSSGGRKPVMLLFNKQAGYAIGIDLGVNYILSMITDLSGNIIVQQKSSLHSLSTDDVIFTLIESIHNLIQKAPKSSYGIIGIGIGVPGIVNDKGTILHAPNLGWRDVQLKQILFEEFKVPIVIDNEANAGALGEKEYGIGKNIKNIIYISAGIGIGTGMILTNEIYRGYSGYAGELGHMTIEASGEQCSCGNTGCWELYASEKALLNQNQSFSHDEHKLQQYVQQASQGDQQVIEKFNKVGTYLGIGVSNIINTFNPELIIVGGRLSTAEPWMKDTLLSTVEKRALTYHRQTTKIIFSDLGTKSAALGAASLAISSFFAEHEELI</sequence>
<dbReference type="Gene3D" id="1.10.10.10">
    <property type="entry name" value="Winged helix-like DNA-binding domain superfamily/Winged helix DNA-binding domain"/>
    <property type="match status" value="1"/>
</dbReference>
<dbReference type="InterPro" id="IPR000600">
    <property type="entry name" value="ROK"/>
</dbReference>
<organism evidence="4 5">
    <name type="scientific">Chengkuizengella marina</name>
    <dbReference type="NCBI Taxonomy" id="2507566"/>
    <lineage>
        <taxon>Bacteria</taxon>
        <taxon>Bacillati</taxon>
        <taxon>Bacillota</taxon>
        <taxon>Bacilli</taxon>
        <taxon>Bacillales</taxon>
        <taxon>Paenibacillaceae</taxon>
        <taxon>Chengkuizengella</taxon>
    </lineage>
</organism>
<evidence type="ECO:0000256" key="1">
    <source>
        <dbReference type="ARBA" id="ARBA00002486"/>
    </source>
</evidence>
<dbReference type="PANTHER" id="PTHR18964">
    <property type="entry name" value="ROK (REPRESSOR, ORF, KINASE) FAMILY"/>
    <property type="match status" value="1"/>
</dbReference>
<reference evidence="4 5" key="1">
    <citation type="submission" date="2019-01" db="EMBL/GenBank/DDBJ databases">
        <title>Chengkuizengella sp. nov., isolated from deep-sea sediment of East Pacific Ocean.</title>
        <authorList>
            <person name="Yang J."/>
            <person name="Lai Q."/>
            <person name="Shao Z."/>
        </authorList>
    </citation>
    <scope>NUCLEOTIDE SEQUENCE [LARGE SCALE GENOMIC DNA]</scope>
    <source>
        <strain evidence="4 5">YPA3-1-1</strain>
    </source>
</reference>
<dbReference type="RefSeq" id="WP_160645873.1">
    <property type="nucleotide sequence ID" value="NZ_SIJB01000021.1"/>
</dbReference>
<dbReference type="Gene3D" id="3.30.420.40">
    <property type="match status" value="2"/>
</dbReference>
<keyword evidence="3" id="KW-0119">Carbohydrate metabolism</keyword>
<dbReference type="InterPro" id="IPR043129">
    <property type="entry name" value="ATPase_NBD"/>
</dbReference>
<comment type="similarity">
    <text evidence="2">Belongs to the ROK (NagC/XylR) family.</text>
</comment>
<protein>
    <submittedName>
        <fullName evidence="4">ROK family transcriptional regulator</fullName>
    </submittedName>
</protein>
<dbReference type="AlphaFoldDB" id="A0A6N9Q2K3"/>
<dbReference type="OrthoDB" id="9796533at2"/>
<dbReference type="Proteomes" id="UP000448943">
    <property type="component" value="Unassembled WGS sequence"/>
</dbReference>
<dbReference type="InterPro" id="IPR036388">
    <property type="entry name" value="WH-like_DNA-bd_sf"/>
</dbReference>
<evidence type="ECO:0000256" key="3">
    <source>
        <dbReference type="ARBA" id="ARBA00022629"/>
    </source>
</evidence>
<keyword evidence="3" id="KW-0859">Xylose metabolism</keyword>
<gene>
    <name evidence="4" type="ORF">ERL59_08875</name>
</gene>
<dbReference type="PANTHER" id="PTHR18964:SF149">
    <property type="entry name" value="BIFUNCTIONAL UDP-N-ACETYLGLUCOSAMINE 2-EPIMERASE_N-ACETYLMANNOSAMINE KINASE"/>
    <property type="match status" value="1"/>
</dbReference>
<comment type="function">
    <text evidence="1">Transcriptional repressor of xylose-utilizing enzymes.</text>
</comment>
<keyword evidence="5" id="KW-1185">Reference proteome</keyword>
<accession>A0A6N9Q2K3</accession>
<evidence type="ECO:0000313" key="4">
    <source>
        <dbReference type="EMBL" id="NBI29070.1"/>
    </source>
</evidence>
<dbReference type="InterPro" id="IPR036390">
    <property type="entry name" value="WH_DNA-bd_sf"/>
</dbReference>
<evidence type="ECO:0000313" key="5">
    <source>
        <dbReference type="Proteomes" id="UP000448943"/>
    </source>
</evidence>
<dbReference type="EMBL" id="SIJB01000021">
    <property type="protein sequence ID" value="NBI29070.1"/>
    <property type="molecule type" value="Genomic_DNA"/>
</dbReference>
<evidence type="ECO:0000256" key="2">
    <source>
        <dbReference type="ARBA" id="ARBA00006479"/>
    </source>
</evidence>
<dbReference type="SUPFAM" id="SSF46785">
    <property type="entry name" value="Winged helix' DNA-binding domain"/>
    <property type="match status" value="1"/>
</dbReference>
<comment type="caution">
    <text evidence="4">The sequence shown here is derived from an EMBL/GenBank/DDBJ whole genome shotgun (WGS) entry which is preliminary data.</text>
</comment>
<dbReference type="GO" id="GO:0042732">
    <property type="term" value="P:D-xylose metabolic process"/>
    <property type="evidence" value="ECO:0007669"/>
    <property type="project" value="UniProtKB-KW"/>
</dbReference>